<dbReference type="GeneID" id="14695061"/>
<dbReference type="OrthoDB" id="385260at2759"/>
<dbReference type="AlphaFoldDB" id="K6UMK5"/>
<feature type="transmembrane region" description="Helical" evidence="1">
    <location>
        <begin position="143"/>
        <end position="161"/>
    </location>
</feature>
<sequence>MEHTFNPRAQEEFLRSPLKYERAGLEENSCVFKSIEEKEKPFQKEYASKKKETLEDFIRKNKVPKKSSGPNCFYAIKKMNANVDNFLLRKMIPEFEDPAKIPKTCCGIFAQFLSDNLCFFILIMFVVGAILVAFIGNCGIPCVIGFTSLISVPTITGLILLQKVLKINYMYNS</sequence>
<evidence type="ECO:0000313" key="3">
    <source>
        <dbReference type="Proteomes" id="UP000006319"/>
    </source>
</evidence>
<dbReference type="PhylomeDB" id="K6UMK5"/>
<keyword evidence="3" id="KW-1185">Reference proteome</keyword>
<reference evidence="2 3" key="1">
    <citation type="journal article" date="2012" name="Nat. Genet.">
        <title>Plasmodium cynomolgi genome sequences provide insight into Plasmodium vivax and the monkey malaria clade.</title>
        <authorList>
            <person name="Tachibana S."/>
            <person name="Sullivan S.A."/>
            <person name="Kawai S."/>
            <person name="Nakamura S."/>
            <person name="Kim H.R."/>
            <person name="Goto N."/>
            <person name="Arisue N."/>
            <person name="Palacpac N.M.Q."/>
            <person name="Honma H."/>
            <person name="Yagi M."/>
            <person name="Tougan T."/>
            <person name="Katakai Y."/>
            <person name="Kaneko O."/>
            <person name="Mita T."/>
            <person name="Kita K."/>
            <person name="Yasutomi Y."/>
            <person name="Sutton P.L."/>
            <person name="Shakhbatyan R."/>
            <person name="Horii T."/>
            <person name="Yasunaga T."/>
            <person name="Barnwell J.W."/>
            <person name="Escalante A.A."/>
            <person name="Carlton J.M."/>
            <person name="Tanabe K."/>
        </authorList>
    </citation>
    <scope>NUCLEOTIDE SEQUENCE [LARGE SCALE GENOMIC DNA]</scope>
    <source>
        <strain evidence="2 3">B</strain>
    </source>
</reference>
<protein>
    <recommendedName>
        <fullName evidence="4">Pv-fam-d protein</fullName>
    </recommendedName>
</protein>
<dbReference type="KEGG" id="pcy:PCYB_141110"/>
<keyword evidence="1" id="KW-1133">Transmembrane helix</keyword>
<evidence type="ECO:0000256" key="1">
    <source>
        <dbReference type="SAM" id="Phobius"/>
    </source>
</evidence>
<evidence type="ECO:0000313" key="2">
    <source>
        <dbReference type="EMBL" id="GAB68683.1"/>
    </source>
</evidence>
<name>K6UMK5_PLACD</name>
<organism evidence="2 3">
    <name type="scientific">Plasmodium cynomolgi (strain B)</name>
    <dbReference type="NCBI Taxonomy" id="1120755"/>
    <lineage>
        <taxon>Eukaryota</taxon>
        <taxon>Sar</taxon>
        <taxon>Alveolata</taxon>
        <taxon>Apicomplexa</taxon>
        <taxon>Aconoidasida</taxon>
        <taxon>Haemosporida</taxon>
        <taxon>Plasmodiidae</taxon>
        <taxon>Plasmodium</taxon>
        <taxon>Plasmodium (Plasmodium)</taxon>
    </lineage>
</organism>
<evidence type="ECO:0008006" key="4">
    <source>
        <dbReference type="Google" id="ProtNLM"/>
    </source>
</evidence>
<gene>
    <name evidence="2" type="ORF">PCYB_141110</name>
</gene>
<dbReference type="OMA" id="IFESIDH"/>
<dbReference type="RefSeq" id="XP_004224630.1">
    <property type="nucleotide sequence ID" value="XM_004224582.1"/>
</dbReference>
<dbReference type="Proteomes" id="UP000006319">
    <property type="component" value="Chromosome 14"/>
</dbReference>
<dbReference type="VEuPathDB" id="PlasmoDB:PCYB_141110"/>
<dbReference type="EMBL" id="DF157106">
    <property type="protein sequence ID" value="GAB68683.1"/>
    <property type="molecule type" value="Genomic_DNA"/>
</dbReference>
<feature type="transmembrane region" description="Helical" evidence="1">
    <location>
        <begin position="117"/>
        <end position="137"/>
    </location>
</feature>
<accession>K6UMK5</accession>
<proteinExistence type="predicted"/>
<keyword evidence="1" id="KW-0472">Membrane</keyword>
<keyword evidence="1" id="KW-0812">Transmembrane</keyword>